<accession>A0AAD9ULG7</accession>
<name>A0AAD9ULG7_RIDPI</name>
<gene>
    <name evidence="1" type="ORF">NP493_5g17074</name>
</gene>
<dbReference type="AlphaFoldDB" id="A0AAD9ULG7"/>
<evidence type="ECO:0000313" key="1">
    <source>
        <dbReference type="EMBL" id="KAK2193868.1"/>
    </source>
</evidence>
<dbReference type="EMBL" id="JAODUO010000006">
    <property type="protein sequence ID" value="KAK2193868.1"/>
    <property type="molecule type" value="Genomic_DNA"/>
</dbReference>
<keyword evidence="2" id="KW-1185">Reference proteome</keyword>
<protein>
    <submittedName>
        <fullName evidence="1">Uncharacterized protein</fullName>
    </submittedName>
</protein>
<dbReference type="Proteomes" id="UP001209878">
    <property type="component" value="Unassembled WGS sequence"/>
</dbReference>
<organism evidence="1 2">
    <name type="scientific">Ridgeia piscesae</name>
    <name type="common">Tubeworm</name>
    <dbReference type="NCBI Taxonomy" id="27915"/>
    <lineage>
        <taxon>Eukaryota</taxon>
        <taxon>Metazoa</taxon>
        <taxon>Spiralia</taxon>
        <taxon>Lophotrochozoa</taxon>
        <taxon>Annelida</taxon>
        <taxon>Polychaeta</taxon>
        <taxon>Sedentaria</taxon>
        <taxon>Canalipalpata</taxon>
        <taxon>Sabellida</taxon>
        <taxon>Siboglinidae</taxon>
        <taxon>Ridgeia</taxon>
    </lineage>
</organism>
<evidence type="ECO:0000313" key="2">
    <source>
        <dbReference type="Proteomes" id="UP001209878"/>
    </source>
</evidence>
<comment type="caution">
    <text evidence="1">The sequence shown here is derived from an EMBL/GenBank/DDBJ whole genome shotgun (WGS) entry which is preliminary data.</text>
</comment>
<proteinExistence type="predicted"/>
<reference evidence="1" key="1">
    <citation type="journal article" date="2023" name="Mol. Biol. Evol.">
        <title>Third-Generation Sequencing Reveals the Adaptive Role of the Epigenome in Three Deep-Sea Polychaetes.</title>
        <authorList>
            <person name="Perez M."/>
            <person name="Aroh O."/>
            <person name="Sun Y."/>
            <person name="Lan Y."/>
            <person name="Juniper S.K."/>
            <person name="Young C.R."/>
            <person name="Angers B."/>
            <person name="Qian P.Y."/>
        </authorList>
    </citation>
    <scope>NUCLEOTIDE SEQUENCE</scope>
    <source>
        <strain evidence="1">R07B-5</strain>
    </source>
</reference>
<sequence>MILSLTGRGISVSFVTISFLIAKPTPASLLSPSGVPLQEKEYSKSVRNLFHIGR</sequence>